<dbReference type="InterPro" id="IPR007492">
    <property type="entry name" value="LytTR_DNA-bd_dom"/>
</dbReference>
<feature type="domain" description="HTH LytTR-type" evidence="3">
    <location>
        <begin position="140"/>
        <end position="247"/>
    </location>
</feature>
<keyword evidence="5" id="KW-1185">Reference proteome</keyword>
<feature type="domain" description="Response regulatory" evidence="2">
    <location>
        <begin position="5"/>
        <end position="119"/>
    </location>
</feature>
<dbReference type="Pfam" id="PF00072">
    <property type="entry name" value="Response_reg"/>
    <property type="match status" value="1"/>
</dbReference>
<name>A0A1I6BUY2_9BACI</name>
<reference evidence="4 5" key="1">
    <citation type="submission" date="2016-10" db="EMBL/GenBank/DDBJ databases">
        <authorList>
            <person name="Varghese N."/>
            <person name="Submissions S."/>
        </authorList>
    </citation>
    <scope>NUCLEOTIDE SEQUENCE [LARGE SCALE GENOMIC DNA]</scope>
    <source>
        <strain evidence="4 5">DSM 13796</strain>
    </source>
</reference>
<dbReference type="PANTHER" id="PTHR37299:SF1">
    <property type="entry name" value="STAGE 0 SPORULATION PROTEIN A HOMOLOG"/>
    <property type="match status" value="1"/>
</dbReference>
<evidence type="ECO:0000313" key="5">
    <source>
        <dbReference type="Proteomes" id="UP000182762"/>
    </source>
</evidence>
<evidence type="ECO:0000259" key="2">
    <source>
        <dbReference type="PROSITE" id="PS50110"/>
    </source>
</evidence>
<dbReference type="Pfam" id="PF04397">
    <property type="entry name" value="LytTR"/>
    <property type="match status" value="1"/>
</dbReference>
<dbReference type="GeneID" id="93712821"/>
<feature type="modified residue" description="4-aspartylphosphate" evidence="1">
    <location>
        <position position="56"/>
    </location>
</feature>
<gene>
    <name evidence="4" type="ORF">SAMN02745910_04273</name>
</gene>
<dbReference type="Gene3D" id="3.40.50.2300">
    <property type="match status" value="1"/>
</dbReference>
<dbReference type="SMART" id="SM00448">
    <property type="entry name" value="REC"/>
    <property type="match status" value="1"/>
</dbReference>
<dbReference type="SMART" id="SM00850">
    <property type="entry name" value="LytTR"/>
    <property type="match status" value="1"/>
</dbReference>
<dbReference type="PANTHER" id="PTHR37299">
    <property type="entry name" value="TRANSCRIPTIONAL REGULATOR-RELATED"/>
    <property type="match status" value="1"/>
</dbReference>
<organism evidence="4 5">
    <name type="scientific">Priestia endophytica DSM 13796</name>
    <dbReference type="NCBI Taxonomy" id="1121089"/>
    <lineage>
        <taxon>Bacteria</taxon>
        <taxon>Bacillati</taxon>
        <taxon>Bacillota</taxon>
        <taxon>Bacilli</taxon>
        <taxon>Bacillales</taxon>
        <taxon>Bacillaceae</taxon>
        <taxon>Priestia</taxon>
    </lineage>
</organism>
<comment type="caution">
    <text evidence="4">The sequence shown here is derived from an EMBL/GenBank/DDBJ whole genome shotgun (WGS) entry which is preliminary data.</text>
</comment>
<dbReference type="InterPro" id="IPR011006">
    <property type="entry name" value="CheY-like_superfamily"/>
</dbReference>
<dbReference type="SUPFAM" id="SSF52172">
    <property type="entry name" value="CheY-like"/>
    <property type="match status" value="1"/>
</dbReference>
<dbReference type="EMBL" id="FOXX01000014">
    <property type="protein sequence ID" value="SFQ84758.1"/>
    <property type="molecule type" value="Genomic_DNA"/>
</dbReference>
<keyword evidence="1" id="KW-0597">Phosphoprotein</keyword>
<dbReference type="Proteomes" id="UP000182762">
    <property type="component" value="Unassembled WGS sequence"/>
</dbReference>
<dbReference type="PROSITE" id="PS50930">
    <property type="entry name" value="HTH_LYTTR"/>
    <property type="match status" value="1"/>
</dbReference>
<sequence length="249" mass="29362">MGNYNVLIVDDNVHCIEMLKHLLNNYSYIDKIHSCSDVREVVSFLRTKEINLVFLDIDMPYMNGLKLADIINKEFPHISFIFVTGYAEYALHGYELYPIDFLIKPVGPLRLEKSLLQFQRKYSPLTKMIPSRTQKPNRKITVRDKSSIHFININEISFIEKRGRKCIINIKGKKEIECSNTLNELERMLANYQFFRPHQSFLIPIEKIVEIKPDQYMRSYLIELEDVDAEIRVSKNKYSELKHVVSQNL</sequence>
<accession>A0A1I6BUY2</accession>
<dbReference type="PROSITE" id="PS50110">
    <property type="entry name" value="RESPONSE_REGULATORY"/>
    <property type="match status" value="1"/>
</dbReference>
<evidence type="ECO:0000256" key="1">
    <source>
        <dbReference type="PROSITE-ProRule" id="PRU00169"/>
    </source>
</evidence>
<protein>
    <submittedName>
        <fullName evidence="4">Two component transcriptional regulator, LytTR family</fullName>
    </submittedName>
</protein>
<evidence type="ECO:0000313" key="4">
    <source>
        <dbReference type="EMBL" id="SFQ84758.1"/>
    </source>
</evidence>
<dbReference type="InterPro" id="IPR001789">
    <property type="entry name" value="Sig_transdc_resp-reg_receiver"/>
</dbReference>
<dbReference type="RefSeq" id="WP_061803928.1">
    <property type="nucleotide sequence ID" value="NZ_FOXX01000014.1"/>
</dbReference>
<evidence type="ECO:0000259" key="3">
    <source>
        <dbReference type="PROSITE" id="PS50930"/>
    </source>
</evidence>
<dbReference type="Gene3D" id="2.40.50.1020">
    <property type="entry name" value="LytTr DNA-binding domain"/>
    <property type="match status" value="1"/>
</dbReference>
<proteinExistence type="predicted"/>
<dbReference type="InterPro" id="IPR046947">
    <property type="entry name" value="LytR-like"/>
</dbReference>